<protein>
    <submittedName>
        <fullName evidence="1">Uncharacterized protein</fullName>
    </submittedName>
</protein>
<name>A0A8J4DVP2_9ACTN</name>
<dbReference type="PANTHER" id="PTHR43610:SF1">
    <property type="entry name" value="N-ACETYLTRANSFERASE DOMAIN-CONTAINING PROTEIN"/>
    <property type="match status" value="1"/>
</dbReference>
<accession>A0A8J4DVP2</accession>
<gene>
    <name evidence="1" type="ORF">Val02_82740</name>
</gene>
<reference evidence="1" key="1">
    <citation type="submission" date="2021-01" db="EMBL/GenBank/DDBJ databases">
        <title>Whole genome shotgun sequence of Virgisporangium aliadipatigenens NBRC 105644.</title>
        <authorList>
            <person name="Komaki H."/>
            <person name="Tamura T."/>
        </authorList>
    </citation>
    <scope>NUCLEOTIDE SEQUENCE</scope>
    <source>
        <strain evidence="1">NBRC 105644</strain>
    </source>
</reference>
<dbReference type="Gene3D" id="3.40.630.30">
    <property type="match status" value="1"/>
</dbReference>
<sequence length="65" mass="7389">MGHRHPQQPCAAIERLGAVREGVLRKHRRRADGSWRDTVVYSLLDDDWPTAKQALQAPIAQSTDR</sequence>
<dbReference type="AlphaFoldDB" id="A0A8J4DVP2"/>
<proteinExistence type="predicted"/>
<dbReference type="Proteomes" id="UP000619260">
    <property type="component" value="Unassembled WGS sequence"/>
</dbReference>
<keyword evidence="2" id="KW-1185">Reference proteome</keyword>
<dbReference type="InterPro" id="IPR016181">
    <property type="entry name" value="Acyl_CoA_acyltransferase"/>
</dbReference>
<dbReference type="PANTHER" id="PTHR43610">
    <property type="entry name" value="BLL6696 PROTEIN"/>
    <property type="match status" value="1"/>
</dbReference>
<evidence type="ECO:0000313" key="2">
    <source>
        <dbReference type="Proteomes" id="UP000619260"/>
    </source>
</evidence>
<dbReference type="SUPFAM" id="SSF55729">
    <property type="entry name" value="Acyl-CoA N-acyltransferases (Nat)"/>
    <property type="match status" value="1"/>
</dbReference>
<comment type="caution">
    <text evidence="1">The sequence shown here is derived from an EMBL/GenBank/DDBJ whole genome shotgun (WGS) entry which is preliminary data.</text>
</comment>
<organism evidence="1 2">
    <name type="scientific">Virgisporangium aliadipatigenens</name>
    <dbReference type="NCBI Taxonomy" id="741659"/>
    <lineage>
        <taxon>Bacteria</taxon>
        <taxon>Bacillati</taxon>
        <taxon>Actinomycetota</taxon>
        <taxon>Actinomycetes</taxon>
        <taxon>Micromonosporales</taxon>
        <taxon>Micromonosporaceae</taxon>
        <taxon>Virgisporangium</taxon>
    </lineage>
</organism>
<evidence type="ECO:0000313" key="1">
    <source>
        <dbReference type="EMBL" id="GIJ51388.1"/>
    </source>
</evidence>
<dbReference type="EMBL" id="BOPF01000047">
    <property type="protein sequence ID" value="GIJ51388.1"/>
    <property type="molecule type" value="Genomic_DNA"/>
</dbReference>